<dbReference type="EMBL" id="BSXT01000457">
    <property type="protein sequence ID" value="GMF27972.1"/>
    <property type="molecule type" value="Genomic_DNA"/>
</dbReference>
<feature type="coiled-coil region" evidence="1">
    <location>
        <begin position="638"/>
        <end position="665"/>
    </location>
</feature>
<feature type="compositionally biased region" description="Polar residues" evidence="2">
    <location>
        <begin position="200"/>
        <end position="210"/>
    </location>
</feature>
<feature type="compositionally biased region" description="Polar residues" evidence="2">
    <location>
        <begin position="88"/>
        <end position="97"/>
    </location>
</feature>
<evidence type="ECO:0000313" key="4">
    <source>
        <dbReference type="Proteomes" id="UP001165121"/>
    </source>
</evidence>
<protein>
    <submittedName>
        <fullName evidence="3">Unnamed protein product</fullName>
    </submittedName>
</protein>
<accession>A0A9W6U8D4</accession>
<keyword evidence="4" id="KW-1185">Reference proteome</keyword>
<keyword evidence="1" id="KW-0175">Coiled coil</keyword>
<feature type="compositionally biased region" description="Polar residues" evidence="2">
    <location>
        <begin position="62"/>
        <end position="75"/>
    </location>
</feature>
<evidence type="ECO:0000256" key="1">
    <source>
        <dbReference type="SAM" id="Coils"/>
    </source>
</evidence>
<feature type="region of interest" description="Disordered" evidence="2">
    <location>
        <begin position="193"/>
        <end position="242"/>
    </location>
</feature>
<reference evidence="3" key="1">
    <citation type="submission" date="2023-04" db="EMBL/GenBank/DDBJ databases">
        <title>Phytophthora fragariaefolia NBRC 109709.</title>
        <authorList>
            <person name="Ichikawa N."/>
            <person name="Sato H."/>
            <person name="Tonouchi N."/>
        </authorList>
    </citation>
    <scope>NUCLEOTIDE SEQUENCE</scope>
    <source>
        <strain evidence="3">NBRC 109709</strain>
    </source>
</reference>
<feature type="region of interest" description="Disordered" evidence="2">
    <location>
        <begin position="1"/>
        <end position="118"/>
    </location>
</feature>
<dbReference type="Proteomes" id="UP001165121">
    <property type="component" value="Unassembled WGS sequence"/>
</dbReference>
<feature type="region of interest" description="Disordered" evidence="2">
    <location>
        <begin position="826"/>
        <end position="852"/>
    </location>
</feature>
<gene>
    <name evidence="3" type="ORF">Pfra01_000568400</name>
</gene>
<feature type="compositionally biased region" description="Basic and acidic residues" evidence="2">
    <location>
        <begin position="826"/>
        <end position="837"/>
    </location>
</feature>
<feature type="compositionally biased region" description="Basic and acidic residues" evidence="2">
    <location>
        <begin position="703"/>
        <end position="721"/>
    </location>
</feature>
<dbReference type="AlphaFoldDB" id="A0A9W6U8D4"/>
<feature type="compositionally biased region" description="Low complexity" evidence="2">
    <location>
        <begin position="686"/>
        <end position="702"/>
    </location>
</feature>
<feature type="region of interest" description="Disordered" evidence="2">
    <location>
        <begin position="670"/>
        <end position="788"/>
    </location>
</feature>
<feature type="coiled-coil region" evidence="1">
    <location>
        <begin position="428"/>
        <end position="462"/>
    </location>
</feature>
<sequence length="852" mass="95360">MDRSSSWTNAGRNADYVPPSRVARLAMPSPRPPPGSTAEAVVTARRAEHAAGGSILPVLPSASPNASKRTSWTTPRTPPGDSQEDDFYQSSSGSITPPTRRAEMASMAAARRAEPARQRSLSEALFATETEQAQLAYMEQMYGTINLLNAELESERKSRAALETAAERSSTYAARPSYLSYEEDVQIPMSEFDEPPTGFIVSQTPVTPSYSPRKLRTMPSPPSHRPQTQHRPVRPPVSPRSIAKEQEEELCATLGKNAELRIRSRDMERTVEKTELELELARKQIKMAERRAENREEKLRALLKEKLNWQKELKATRAQVVEEKMRQVDLFREVEAAKRHFTTEMESVEQELRSAQEENTQLRTHAAEMKAQINFQTRKMEEMTRQAQDEKARFVAMIEDTRHRFREWTEDEAEALKAAHDQVVRNLKTEYDLKIERHQDEKQKLRDKVNDLEVSMRLLQKDRALSPLELSLRKAAILGSKENTGTIEAEHIEAQSRILELENLLAHSQEYQTRQESIIKLSEATISRLMQEREVTALENLSLRPFGVEPQPRIEDLTYNTHVASYMTAPLNPARPPGTPPRGHQASIKSNEPPVARKSKAHTPRRADLEASIAQAAEKDCTTNQPANNENSVPSSREQILMEELEQLRKALAEAQAKAKDVVLSNVVSKQEPVEMPENHEPEARSLSLDENASDSSAASIDTSDRPTEIIEAPLARDRADTSAQNEVETEIKAEDTPEAEDKKHGDESSGATAAVYNASNKVPYELPHPTEANPSQDADEEGHSDNIVSGVVSADEIYAAGSATAALECSRETILMESNTCDAIRSETQKEAKPEAAESQSDQDNAQRRQR</sequence>
<comment type="caution">
    <text evidence="3">The sequence shown here is derived from an EMBL/GenBank/DDBJ whole genome shotgun (WGS) entry which is preliminary data.</text>
</comment>
<evidence type="ECO:0000313" key="3">
    <source>
        <dbReference type="EMBL" id="GMF27972.1"/>
    </source>
</evidence>
<feature type="region of interest" description="Disordered" evidence="2">
    <location>
        <begin position="572"/>
        <end position="607"/>
    </location>
</feature>
<feature type="coiled-coil region" evidence="1">
    <location>
        <begin position="257"/>
        <end position="393"/>
    </location>
</feature>
<dbReference type="OrthoDB" id="2148418at2759"/>
<organism evidence="3 4">
    <name type="scientific">Phytophthora fragariaefolia</name>
    <dbReference type="NCBI Taxonomy" id="1490495"/>
    <lineage>
        <taxon>Eukaryota</taxon>
        <taxon>Sar</taxon>
        <taxon>Stramenopiles</taxon>
        <taxon>Oomycota</taxon>
        <taxon>Peronosporomycetes</taxon>
        <taxon>Peronosporales</taxon>
        <taxon>Peronosporaceae</taxon>
        <taxon>Phytophthora</taxon>
    </lineage>
</organism>
<evidence type="ECO:0000256" key="2">
    <source>
        <dbReference type="SAM" id="MobiDB-lite"/>
    </source>
</evidence>
<feature type="compositionally biased region" description="Polar residues" evidence="2">
    <location>
        <begin position="1"/>
        <end position="11"/>
    </location>
</feature>
<feature type="compositionally biased region" description="Basic and acidic residues" evidence="2">
    <location>
        <begin position="730"/>
        <end position="748"/>
    </location>
</feature>
<proteinExistence type="predicted"/>
<name>A0A9W6U8D4_9STRA</name>